<feature type="compositionally biased region" description="Polar residues" evidence="1">
    <location>
        <begin position="34"/>
        <end position="57"/>
    </location>
</feature>
<proteinExistence type="predicted"/>
<keyword evidence="2" id="KW-0472">Membrane</keyword>
<evidence type="ECO:0000256" key="2">
    <source>
        <dbReference type="SAM" id="Phobius"/>
    </source>
</evidence>
<keyword evidence="4" id="KW-1185">Reference proteome</keyword>
<evidence type="ECO:0000313" key="4">
    <source>
        <dbReference type="Proteomes" id="UP000193218"/>
    </source>
</evidence>
<comment type="caution">
    <text evidence="3">The sequence shown here is derived from an EMBL/GenBank/DDBJ whole genome shotgun (WGS) entry which is preliminary data.</text>
</comment>
<accession>A0A1Y1U7Y1</accession>
<feature type="compositionally biased region" description="Acidic residues" evidence="1">
    <location>
        <begin position="210"/>
        <end position="222"/>
    </location>
</feature>
<dbReference type="RefSeq" id="XP_021868419.1">
    <property type="nucleotide sequence ID" value="XM_022012071.1"/>
</dbReference>
<evidence type="ECO:0000256" key="1">
    <source>
        <dbReference type="SAM" id="MobiDB-lite"/>
    </source>
</evidence>
<keyword evidence="2" id="KW-1133">Transmembrane helix</keyword>
<feature type="region of interest" description="Disordered" evidence="1">
    <location>
        <begin position="1"/>
        <end position="64"/>
    </location>
</feature>
<keyword evidence="2" id="KW-0812">Transmembrane</keyword>
<evidence type="ECO:0000313" key="3">
    <source>
        <dbReference type="EMBL" id="ORX34141.1"/>
    </source>
</evidence>
<sequence length="241" mass="25526">MDAPNLADHSGGSAQRSSGPLVLTDAIELIADPRTSQHGASGPPSSATNDPQDQPRSISPVPSYRTYRSRADTFTQQNAPDRAIQQSSTHLIPLTPIKWTRPTLSFIIQNNPREFTYLALLVFILVATMSGWIVFMVLVPGAGLGTAVGADGPNFNTTNQAISIFGLNGLNDNIADSDFNDPFDDIDSADILETGLSGGGSLRRRRDEPPDSDSSDENDGADSGDLGNTALLSVNAGFLLV</sequence>
<feature type="transmembrane region" description="Helical" evidence="2">
    <location>
        <begin position="115"/>
        <end position="139"/>
    </location>
</feature>
<evidence type="ECO:0008006" key="5">
    <source>
        <dbReference type="Google" id="ProtNLM"/>
    </source>
</evidence>
<gene>
    <name evidence="3" type="ORF">BD324DRAFT_166659</name>
</gene>
<dbReference type="Proteomes" id="UP000193218">
    <property type="component" value="Unassembled WGS sequence"/>
</dbReference>
<dbReference type="AlphaFoldDB" id="A0A1Y1U7Y1"/>
<reference evidence="3 4" key="1">
    <citation type="submission" date="2017-03" db="EMBL/GenBank/DDBJ databases">
        <title>Widespread Adenine N6-methylation of Active Genes in Fungi.</title>
        <authorList>
            <consortium name="DOE Joint Genome Institute"/>
            <person name="Mondo S.J."/>
            <person name="Dannebaum R.O."/>
            <person name="Kuo R.C."/>
            <person name="Louie K.B."/>
            <person name="Bewick A.J."/>
            <person name="Labutti K."/>
            <person name="Haridas S."/>
            <person name="Kuo A."/>
            <person name="Salamov A."/>
            <person name="Ahrendt S.R."/>
            <person name="Lau R."/>
            <person name="Bowen B.P."/>
            <person name="Lipzen A."/>
            <person name="Sullivan W."/>
            <person name="Andreopoulos W.B."/>
            <person name="Clum A."/>
            <person name="Lindquist E."/>
            <person name="Daum C."/>
            <person name="Northen T.R."/>
            <person name="Ramamoorthy G."/>
            <person name="Schmitz R.J."/>
            <person name="Gryganskyi A."/>
            <person name="Culley D."/>
            <person name="Magnuson J."/>
            <person name="James T.Y."/>
            <person name="O'Malley M.A."/>
            <person name="Stajich J.E."/>
            <person name="Spatafora J.W."/>
            <person name="Visel A."/>
            <person name="Grigoriev I.V."/>
        </authorList>
    </citation>
    <scope>NUCLEOTIDE SEQUENCE [LARGE SCALE GENOMIC DNA]</scope>
    <source>
        <strain evidence="3 4">NRRL Y-17943</strain>
    </source>
</reference>
<dbReference type="EMBL" id="NBSH01000015">
    <property type="protein sequence ID" value="ORX34141.1"/>
    <property type="molecule type" value="Genomic_DNA"/>
</dbReference>
<dbReference type="InParanoid" id="A0A1Y1U7Y1"/>
<dbReference type="GeneID" id="33553879"/>
<name>A0A1Y1U7Y1_9TREE</name>
<protein>
    <recommendedName>
        <fullName evidence="5">Transmembrane protein</fullName>
    </recommendedName>
</protein>
<organism evidence="3 4">
    <name type="scientific">Kockovaella imperatae</name>
    <dbReference type="NCBI Taxonomy" id="4999"/>
    <lineage>
        <taxon>Eukaryota</taxon>
        <taxon>Fungi</taxon>
        <taxon>Dikarya</taxon>
        <taxon>Basidiomycota</taxon>
        <taxon>Agaricomycotina</taxon>
        <taxon>Tremellomycetes</taxon>
        <taxon>Tremellales</taxon>
        <taxon>Cuniculitremaceae</taxon>
        <taxon>Kockovaella</taxon>
    </lineage>
</organism>
<feature type="region of interest" description="Disordered" evidence="1">
    <location>
        <begin position="194"/>
        <end position="228"/>
    </location>
</feature>